<gene>
    <name evidence="1" type="ORF">M2A_1634</name>
</gene>
<dbReference type="AlphaFoldDB" id="A0A081BAR7"/>
<dbReference type="STRING" id="1333998.M2A_1634"/>
<reference evidence="1 2" key="1">
    <citation type="submission" date="2014-07" db="EMBL/GenBank/DDBJ databases">
        <title>Tepidicaulis marinum gen. nov., sp. nov., a novel marine bacterium denitrifying nitrate to nitrous oxide strictly under microaerobic conditions.</title>
        <authorList>
            <person name="Takeuchi M."/>
            <person name="Yamagishi T."/>
            <person name="Kamagata Y."/>
            <person name="Oshima K."/>
            <person name="Hattori M."/>
            <person name="Katayama T."/>
            <person name="Hanada S."/>
            <person name="Tamaki H."/>
            <person name="Marumo K."/>
            <person name="Maeda H."/>
            <person name="Nedachi M."/>
            <person name="Iwasaki W."/>
            <person name="Suwa Y."/>
            <person name="Sakata S."/>
        </authorList>
    </citation>
    <scope>NUCLEOTIDE SEQUENCE [LARGE SCALE GENOMIC DNA]</scope>
    <source>
        <strain evidence="1 2">MA2</strain>
    </source>
</reference>
<protein>
    <submittedName>
        <fullName evidence="1">Conserved protein</fullName>
    </submittedName>
</protein>
<comment type="caution">
    <text evidence="1">The sequence shown here is derived from an EMBL/GenBank/DDBJ whole genome shotgun (WGS) entry which is preliminary data.</text>
</comment>
<sequence>MAQHSNKMAQVQAVTANRLIDGVVVYLTAKGAWSEKLADAAIAEGKEAAEALLAKANPALEQQEIVEPYLFEIAEEDGTLVPASVRERIRMAGPTVRLDLGKQAEGKTA</sequence>
<dbReference type="InterPro" id="IPR021270">
    <property type="entry name" value="DUF2849"/>
</dbReference>
<evidence type="ECO:0000313" key="2">
    <source>
        <dbReference type="Proteomes" id="UP000028702"/>
    </source>
</evidence>
<proteinExistence type="predicted"/>
<evidence type="ECO:0000313" key="1">
    <source>
        <dbReference type="EMBL" id="GAK45135.1"/>
    </source>
</evidence>
<name>A0A081BAR7_9HYPH</name>
<organism evidence="1 2">
    <name type="scientific">Tepidicaulis marinus</name>
    <dbReference type="NCBI Taxonomy" id="1333998"/>
    <lineage>
        <taxon>Bacteria</taxon>
        <taxon>Pseudomonadati</taxon>
        <taxon>Pseudomonadota</taxon>
        <taxon>Alphaproteobacteria</taxon>
        <taxon>Hyphomicrobiales</taxon>
        <taxon>Parvibaculaceae</taxon>
        <taxon>Tepidicaulis</taxon>
    </lineage>
</organism>
<dbReference type="Pfam" id="PF11011">
    <property type="entry name" value="DUF2849"/>
    <property type="match status" value="1"/>
</dbReference>
<keyword evidence="2" id="KW-1185">Reference proteome</keyword>
<dbReference type="EMBL" id="BBIO01000007">
    <property type="protein sequence ID" value="GAK45135.1"/>
    <property type="molecule type" value="Genomic_DNA"/>
</dbReference>
<dbReference type="Proteomes" id="UP000028702">
    <property type="component" value="Unassembled WGS sequence"/>
</dbReference>
<accession>A0A081BAR7</accession>
<dbReference type="eggNOG" id="ENOG50339T3">
    <property type="taxonomic scope" value="Bacteria"/>
</dbReference>